<gene>
    <name evidence="4" type="ORF">PGLA1383_LOCUS22306</name>
</gene>
<keyword evidence="5" id="KW-1185">Reference proteome</keyword>
<dbReference type="Gene3D" id="2.30.30.210">
    <property type="entry name" value="Ribonuclease P/MRP, subunit p29"/>
    <property type="match status" value="1"/>
</dbReference>
<dbReference type="GO" id="GO:0006364">
    <property type="term" value="P:rRNA processing"/>
    <property type="evidence" value="ECO:0007669"/>
    <property type="project" value="TreeGrafter"/>
</dbReference>
<dbReference type="InterPro" id="IPR036980">
    <property type="entry name" value="RNase_P/MRP_Rpp29_sf"/>
</dbReference>
<dbReference type="GO" id="GO:0005634">
    <property type="term" value="C:nucleus"/>
    <property type="evidence" value="ECO:0007669"/>
    <property type="project" value="UniProtKB-SubCell"/>
</dbReference>
<comment type="caution">
    <text evidence="4">The sequence shown here is derived from an EMBL/GenBank/DDBJ whole genome shotgun (WGS) entry which is preliminary data.</text>
</comment>
<dbReference type="InterPro" id="IPR002730">
    <property type="entry name" value="Rpp29/RNP1"/>
</dbReference>
<proteinExistence type="inferred from homology"/>
<dbReference type="EMBL" id="CAJNNV010016072">
    <property type="protein sequence ID" value="CAE8604117.1"/>
    <property type="molecule type" value="Genomic_DNA"/>
</dbReference>
<evidence type="ECO:0000313" key="5">
    <source>
        <dbReference type="Proteomes" id="UP000654075"/>
    </source>
</evidence>
<reference evidence="4" key="1">
    <citation type="submission" date="2021-02" db="EMBL/GenBank/DDBJ databases">
        <authorList>
            <person name="Dougan E. K."/>
            <person name="Rhodes N."/>
            <person name="Thang M."/>
            <person name="Chan C."/>
        </authorList>
    </citation>
    <scope>NUCLEOTIDE SEQUENCE</scope>
</reference>
<dbReference type="InterPro" id="IPR016848">
    <property type="entry name" value="RNase_P/MRP_Rpp29-subunit"/>
</dbReference>
<evidence type="ECO:0000256" key="2">
    <source>
        <dbReference type="ARBA" id="ARBA00006181"/>
    </source>
</evidence>
<dbReference type="GO" id="GO:0000172">
    <property type="term" value="C:ribonuclease MRP complex"/>
    <property type="evidence" value="ECO:0007669"/>
    <property type="project" value="InterPro"/>
</dbReference>
<comment type="subcellular location">
    <subcellularLocation>
        <location evidence="1">Nucleus</location>
    </subcellularLocation>
</comment>
<organism evidence="4 5">
    <name type="scientific">Polarella glacialis</name>
    <name type="common">Dinoflagellate</name>
    <dbReference type="NCBI Taxonomy" id="89957"/>
    <lineage>
        <taxon>Eukaryota</taxon>
        <taxon>Sar</taxon>
        <taxon>Alveolata</taxon>
        <taxon>Dinophyceae</taxon>
        <taxon>Suessiales</taxon>
        <taxon>Suessiaceae</taxon>
        <taxon>Polarella</taxon>
    </lineage>
</organism>
<comment type="similarity">
    <text evidence="2">Belongs to the eukaryotic/archaeal RNase P protein component 1 family.</text>
</comment>
<dbReference type="InterPro" id="IPR023534">
    <property type="entry name" value="Rof/RNase_P-like"/>
</dbReference>
<evidence type="ECO:0000256" key="3">
    <source>
        <dbReference type="SAM" id="MobiDB-lite"/>
    </source>
</evidence>
<sequence>DGKRPVADPEGPVLELLQTYGIRNGKGYYDGRIRGKFLRFDSQKPPAPPVAEAGARRGGGGRLQEAQGKDHWKSYRYDDFGPLRELWSTYMRDLGPGEGQQLCDTLAGADLHGSTLGVVQAKNPGCVGLRGTVIEETQRTFRIITVGNKVRVLPKESCVFEVEVLGKQLRLLGPAWMHRLPGGAPGPFVPQKWSLS</sequence>
<evidence type="ECO:0000313" key="4">
    <source>
        <dbReference type="EMBL" id="CAE8604117.1"/>
    </source>
</evidence>
<accession>A0A813ES67</accession>
<dbReference type="Pfam" id="PF01868">
    <property type="entry name" value="RNase_P-MRP_p29"/>
    <property type="match status" value="1"/>
</dbReference>
<dbReference type="PANTHER" id="PTHR13348">
    <property type="entry name" value="RIBONUCLEASE P SUBUNIT P29"/>
    <property type="match status" value="1"/>
</dbReference>
<name>A0A813ES67_POLGL</name>
<feature type="region of interest" description="Disordered" evidence="3">
    <location>
        <begin position="39"/>
        <end position="68"/>
    </location>
</feature>
<dbReference type="GO" id="GO:0030677">
    <property type="term" value="C:ribonuclease P complex"/>
    <property type="evidence" value="ECO:0007669"/>
    <property type="project" value="InterPro"/>
</dbReference>
<dbReference type="SUPFAM" id="SSF101744">
    <property type="entry name" value="Rof/RNase P subunit-like"/>
    <property type="match status" value="1"/>
</dbReference>
<dbReference type="Proteomes" id="UP000654075">
    <property type="component" value="Unassembled WGS sequence"/>
</dbReference>
<dbReference type="GO" id="GO:0001682">
    <property type="term" value="P:tRNA 5'-leader removal"/>
    <property type="evidence" value="ECO:0007669"/>
    <property type="project" value="InterPro"/>
</dbReference>
<dbReference type="PANTHER" id="PTHR13348:SF0">
    <property type="entry name" value="RIBONUCLEASE P PROTEIN SUBUNIT P29"/>
    <property type="match status" value="1"/>
</dbReference>
<protein>
    <submittedName>
        <fullName evidence="4">Uncharacterized protein</fullName>
    </submittedName>
</protein>
<dbReference type="AlphaFoldDB" id="A0A813ES67"/>
<evidence type="ECO:0000256" key="1">
    <source>
        <dbReference type="ARBA" id="ARBA00004123"/>
    </source>
</evidence>
<dbReference type="SMART" id="SM00538">
    <property type="entry name" value="POP4"/>
    <property type="match status" value="1"/>
</dbReference>
<dbReference type="OrthoDB" id="124041at2759"/>
<feature type="non-terminal residue" evidence="4">
    <location>
        <position position="196"/>
    </location>
</feature>
<dbReference type="GO" id="GO:0033204">
    <property type="term" value="F:ribonuclease P RNA binding"/>
    <property type="evidence" value="ECO:0007669"/>
    <property type="project" value="InterPro"/>
</dbReference>